<evidence type="ECO:0000313" key="2">
    <source>
        <dbReference type="EMBL" id="KAF2460076.1"/>
    </source>
</evidence>
<reference evidence="2" key="1">
    <citation type="journal article" date="2020" name="Stud. Mycol.">
        <title>101 Dothideomycetes genomes: a test case for predicting lifestyles and emergence of pathogens.</title>
        <authorList>
            <person name="Haridas S."/>
            <person name="Albert R."/>
            <person name="Binder M."/>
            <person name="Bloem J."/>
            <person name="Labutti K."/>
            <person name="Salamov A."/>
            <person name="Andreopoulos B."/>
            <person name="Baker S."/>
            <person name="Barry K."/>
            <person name="Bills G."/>
            <person name="Bluhm B."/>
            <person name="Cannon C."/>
            <person name="Castanera R."/>
            <person name="Culley D."/>
            <person name="Daum C."/>
            <person name="Ezra D."/>
            <person name="Gonzalez J."/>
            <person name="Henrissat B."/>
            <person name="Kuo A."/>
            <person name="Liang C."/>
            <person name="Lipzen A."/>
            <person name="Lutzoni F."/>
            <person name="Magnuson J."/>
            <person name="Mondo S."/>
            <person name="Nolan M."/>
            <person name="Ohm R."/>
            <person name="Pangilinan J."/>
            <person name="Park H.-J."/>
            <person name="Ramirez L."/>
            <person name="Alfaro M."/>
            <person name="Sun H."/>
            <person name="Tritt A."/>
            <person name="Yoshinaga Y."/>
            <person name="Zwiers L.-H."/>
            <person name="Turgeon B."/>
            <person name="Goodwin S."/>
            <person name="Spatafora J."/>
            <person name="Crous P."/>
            <person name="Grigoriev I."/>
        </authorList>
    </citation>
    <scope>NUCLEOTIDE SEQUENCE</scope>
    <source>
        <strain evidence="2">ATCC 16933</strain>
    </source>
</reference>
<organism evidence="2 3">
    <name type="scientific">Lineolata rhizophorae</name>
    <dbReference type="NCBI Taxonomy" id="578093"/>
    <lineage>
        <taxon>Eukaryota</taxon>
        <taxon>Fungi</taxon>
        <taxon>Dikarya</taxon>
        <taxon>Ascomycota</taxon>
        <taxon>Pezizomycotina</taxon>
        <taxon>Dothideomycetes</taxon>
        <taxon>Dothideomycetes incertae sedis</taxon>
        <taxon>Lineolatales</taxon>
        <taxon>Lineolataceae</taxon>
        <taxon>Lineolata</taxon>
    </lineage>
</organism>
<sequence length="127" mass="13582">MPRRALRNKLGIPPYKRSPIRTHPELQDRETSVWACRGRARRLTSPPRPTRACSLSIGPAASSVGRAAYTNARNACQLAYGVGEAIVNMAKRPCGTGPPPPLVSGPAVCGVARGRGIKLEYGAHVRT</sequence>
<dbReference type="EMBL" id="MU001674">
    <property type="protein sequence ID" value="KAF2460076.1"/>
    <property type="molecule type" value="Genomic_DNA"/>
</dbReference>
<proteinExistence type="predicted"/>
<gene>
    <name evidence="2" type="ORF">BDY21DRAFT_337326</name>
</gene>
<accession>A0A6A6P7T1</accession>
<feature type="region of interest" description="Disordered" evidence="1">
    <location>
        <begin position="1"/>
        <end position="29"/>
    </location>
</feature>
<dbReference type="AlphaFoldDB" id="A0A6A6P7T1"/>
<dbReference type="Proteomes" id="UP000799766">
    <property type="component" value="Unassembled WGS sequence"/>
</dbReference>
<keyword evidence="3" id="KW-1185">Reference proteome</keyword>
<name>A0A6A6P7T1_9PEZI</name>
<evidence type="ECO:0000313" key="3">
    <source>
        <dbReference type="Proteomes" id="UP000799766"/>
    </source>
</evidence>
<evidence type="ECO:0000256" key="1">
    <source>
        <dbReference type="SAM" id="MobiDB-lite"/>
    </source>
</evidence>
<protein>
    <submittedName>
        <fullName evidence="2">Uncharacterized protein</fullName>
    </submittedName>
</protein>